<dbReference type="STRING" id="206665.SAMN04488516_11024"/>
<dbReference type="InterPro" id="IPR001203">
    <property type="entry name" value="OxRdtase_Ald_Fedxn_C"/>
</dbReference>
<dbReference type="PANTHER" id="PTHR30038:SF8">
    <property type="entry name" value="ALDEHYDE FERREDOXIN OXIDOREDUCTASE"/>
    <property type="match status" value="1"/>
</dbReference>
<keyword evidence="7" id="KW-0411">Iron-sulfur</keyword>
<dbReference type="SMART" id="SM00790">
    <property type="entry name" value="AFOR_N"/>
    <property type="match status" value="1"/>
</dbReference>
<accession>A0A1H0F0B1</accession>
<evidence type="ECO:0000256" key="4">
    <source>
        <dbReference type="ARBA" id="ARBA00022723"/>
    </source>
</evidence>
<dbReference type="InterPro" id="IPR013985">
    <property type="entry name" value="Ald_Fedxn_OxRdtase_dom3"/>
</dbReference>
<name>A0A1H0F0B1_9BACT</name>
<dbReference type="InterPro" id="IPR036021">
    <property type="entry name" value="Tungsten_al_ferr_oxy-like_C"/>
</dbReference>
<dbReference type="InterPro" id="IPR036503">
    <property type="entry name" value="Ald_Fedxn_OxRdtase_N_sf"/>
</dbReference>
<keyword evidence="4" id="KW-0479">Metal-binding</keyword>
<evidence type="ECO:0000256" key="5">
    <source>
        <dbReference type="ARBA" id="ARBA00023002"/>
    </source>
</evidence>
<dbReference type="Pfam" id="PF02730">
    <property type="entry name" value="AFOR_N"/>
    <property type="match status" value="1"/>
</dbReference>
<evidence type="ECO:0000256" key="3">
    <source>
        <dbReference type="ARBA" id="ARBA00022485"/>
    </source>
</evidence>
<dbReference type="Gene3D" id="1.10.569.10">
    <property type="entry name" value="Aldehyde Ferredoxin Oxidoreductase Protein, subunit A, domain 2"/>
    <property type="match status" value="1"/>
</dbReference>
<evidence type="ECO:0000256" key="8">
    <source>
        <dbReference type="ARBA" id="ARBA00049934"/>
    </source>
</evidence>
<sequence length="588" mass="65731">MTKIKVLFINLNTQKIKIEYISPKGTLLGGSGLAAWLYEQYGLFNQPAEHPKQPLIFSIGPLTGLYPMMSKVVMAFKSPYNQQYAESHAGGRLALAIKFSGYHAIVIQGKCPQLSVIEVGDKKINFFSTPFLKQEDVFNTGKILRKISTLPPGKRSILRIGPAGENQIAIACVNVDTYRHFGRLGGGAIFGAKNLKGIIIGGNSSYSLQNLSNLKEYNNLYQQIYNTITTTKAVHKYHDIGTAQNLIPLNELRCLPWNNLQKTSDPGIKGISGELFAQKLLLRKAACSGCPVGCIHIGILREQFAKEHEYLYRQVSYDYEPIFALGSMLGIKRAKQVLKLLDKVEKVGLDAISSGVLLAYVTEGLEKKLFHSKQTLVNLKFGQPKNYLKAIDYLGTPPNNFWQILSKGLKNAIQNLGGEDFACVLGQEMAGYATGENYFVAQALGFRHSHLDVGAYSFDQESECKDIQKALKFFQKEENYRVILTSCVGCLFARKAYPLEILAKALSSVDLNFSESELFQLGEQIAAKRWNLKIKTGFNPLTVRIPKRFLSVKTFKGKIDKNYLQNLQKQYANYIKQLANKDFTPTKK</sequence>
<feature type="domain" description="Aldehyde ferredoxin oxidoreductase N-terminal" evidence="9">
    <location>
        <begin position="5"/>
        <end position="204"/>
    </location>
</feature>
<protein>
    <submittedName>
        <fullName evidence="10">Aldehyde:ferredoxin oxidoreductase</fullName>
    </submittedName>
</protein>
<organism evidence="10 11">
    <name type="scientific">Desulfonauticus submarinus</name>
    <dbReference type="NCBI Taxonomy" id="206665"/>
    <lineage>
        <taxon>Bacteria</taxon>
        <taxon>Pseudomonadati</taxon>
        <taxon>Thermodesulfobacteriota</taxon>
        <taxon>Desulfovibrionia</taxon>
        <taxon>Desulfovibrionales</taxon>
        <taxon>Desulfonauticaceae</taxon>
        <taxon>Desulfonauticus</taxon>
    </lineage>
</organism>
<evidence type="ECO:0000259" key="9">
    <source>
        <dbReference type="SMART" id="SM00790"/>
    </source>
</evidence>
<evidence type="ECO:0000313" key="11">
    <source>
        <dbReference type="Proteomes" id="UP000199602"/>
    </source>
</evidence>
<dbReference type="InterPro" id="IPR013983">
    <property type="entry name" value="Ald_Fedxn_OxRdtase_N"/>
</dbReference>
<evidence type="ECO:0000256" key="6">
    <source>
        <dbReference type="ARBA" id="ARBA00023004"/>
    </source>
</evidence>
<dbReference type="GO" id="GO:0016625">
    <property type="term" value="F:oxidoreductase activity, acting on the aldehyde or oxo group of donors, iron-sulfur protein as acceptor"/>
    <property type="evidence" value="ECO:0007669"/>
    <property type="project" value="InterPro"/>
</dbReference>
<comment type="cofactor">
    <cofactor evidence="1">
        <name>[4Fe-4S] cluster</name>
        <dbReference type="ChEBI" id="CHEBI:49883"/>
    </cofactor>
</comment>
<comment type="cofactor">
    <cofactor evidence="8">
        <name>tungstopterin</name>
        <dbReference type="ChEBI" id="CHEBI:30402"/>
    </cofactor>
</comment>
<dbReference type="GO" id="GO:0046872">
    <property type="term" value="F:metal ion binding"/>
    <property type="evidence" value="ECO:0007669"/>
    <property type="project" value="UniProtKB-KW"/>
</dbReference>
<dbReference type="SUPFAM" id="SSF56228">
    <property type="entry name" value="Aldehyde ferredoxin oxidoreductase, N-terminal domain"/>
    <property type="match status" value="1"/>
</dbReference>
<dbReference type="InterPro" id="IPR013984">
    <property type="entry name" value="Ald_Fedxn_OxRdtase_dom2"/>
</dbReference>
<dbReference type="PANTHER" id="PTHR30038">
    <property type="entry name" value="ALDEHYDE FERREDOXIN OXIDOREDUCTASE"/>
    <property type="match status" value="1"/>
</dbReference>
<dbReference type="GO" id="GO:0009055">
    <property type="term" value="F:electron transfer activity"/>
    <property type="evidence" value="ECO:0007669"/>
    <property type="project" value="InterPro"/>
</dbReference>
<comment type="similarity">
    <text evidence="2">Belongs to the AOR/FOR family.</text>
</comment>
<evidence type="ECO:0000256" key="1">
    <source>
        <dbReference type="ARBA" id="ARBA00001966"/>
    </source>
</evidence>
<dbReference type="Gene3D" id="1.10.599.10">
    <property type="entry name" value="Aldehyde Ferredoxin Oxidoreductase Protein, subunit A, domain 3"/>
    <property type="match status" value="1"/>
</dbReference>
<dbReference type="AlphaFoldDB" id="A0A1H0F0B1"/>
<keyword evidence="11" id="KW-1185">Reference proteome</keyword>
<keyword evidence="3" id="KW-0004">4Fe-4S</keyword>
<dbReference type="EMBL" id="FNIN01000010">
    <property type="protein sequence ID" value="SDN88078.1"/>
    <property type="molecule type" value="Genomic_DNA"/>
</dbReference>
<keyword evidence="6" id="KW-0408">Iron</keyword>
<dbReference type="Pfam" id="PF01314">
    <property type="entry name" value="AFOR_C"/>
    <property type="match status" value="1"/>
</dbReference>
<proteinExistence type="inferred from homology"/>
<dbReference type="RefSeq" id="WP_092065870.1">
    <property type="nucleotide sequence ID" value="NZ_FNIN01000010.1"/>
</dbReference>
<dbReference type="Proteomes" id="UP000199602">
    <property type="component" value="Unassembled WGS sequence"/>
</dbReference>
<gene>
    <name evidence="10" type="ORF">SAMN04488516_11024</name>
</gene>
<dbReference type="SUPFAM" id="SSF48310">
    <property type="entry name" value="Aldehyde ferredoxin oxidoreductase, C-terminal domains"/>
    <property type="match status" value="1"/>
</dbReference>
<keyword evidence="5" id="KW-0560">Oxidoreductase</keyword>
<evidence type="ECO:0000256" key="2">
    <source>
        <dbReference type="ARBA" id="ARBA00011032"/>
    </source>
</evidence>
<evidence type="ECO:0000256" key="7">
    <source>
        <dbReference type="ARBA" id="ARBA00023014"/>
    </source>
</evidence>
<dbReference type="InterPro" id="IPR051919">
    <property type="entry name" value="W-dependent_AOR"/>
</dbReference>
<reference evidence="10 11" key="1">
    <citation type="submission" date="2016-10" db="EMBL/GenBank/DDBJ databases">
        <authorList>
            <person name="de Groot N.N."/>
        </authorList>
    </citation>
    <scope>NUCLEOTIDE SEQUENCE [LARGE SCALE GENOMIC DNA]</scope>
    <source>
        <strain evidence="10 11">DSM 15269</strain>
    </source>
</reference>
<evidence type="ECO:0000313" key="10">
    <source>
        <dbReference type="EMBL" id="SDN88078.1"/>
    </source>
</evidence>
<dbReference type="OrthoDB" id="9763894at2"/>
<dbReference type="GO" id="GO:0051539">
    <property type="term" value="F:4 iron, 4 sulfur cluster binding"/>
    <property type="evidence" value="ECO:0007669"/>
    <property type="project" value="UniProtKB-KW"/>
</dbReference>
<dbReference type="Gene3D" id="3.60.9.10">
    <property type="entry name" value="Aldehyde ferredoxin oxidoreductase, N-terminal domain"/>
    <property type="match status" value="1"/>
</dbReference>